<dbReference type="EMBL" id="SWKU01000011">
    <property type="protein sequence ID" value="KAF3002644.1"/>
    <property type="molecule type" value="Genomic_DNA"/>
</dbReference>
<dbReference type="SUPFAM" id="SSF51735">
    <property type="entry name" value="NAD(P)-binding Rossmann-fold domains"/>
    <property type="match status" value="1"/>
</dbReference>
<sequence>MSLKNQNIVITGASMGIGATIAKRLASESANLILFARSEDRLKSIAQECQKIQSDIKVHTASVDVSNHDSLRSAMSSAVDKLGPIDVLVNNAGLAVGAPNRFPDLTIDQITTMSGTNINGFMFATYAALNEGKMKERNKGTILNVTSTTGLEVPPFPGEAVYHASKAFQEAFSNVLRTELVGTDIKVLSLRPGVTATNFHELRVGYDKDSYDTFMDGFEPLVADDVAEGAVFMLSQKERVSIKALDIVPTAQRSLQVFDRKWNERGTDRRKEEMQ</sequence>
<accession>A0A9P4TFS1</accession>
<dbReference type="InterPro" id="IPR036291">
    <property type="entry name" value="NAD(P)-bd_dom_sf"/>
</dbReference>
<dbReference type="PRINTS" id="PR00081">
    <property type="entry name" value="GDHRDH"/>
</dbReference>
<dbReference type="PANTHER" id="PTHR42901:SF1">
    <property type="entry name" value="ALCOHOL DEHYDROGENASE"/>
    <property type="match status" value="1"/>
</dbReference>
<comment type="caution">
    <text evidence="4">The sequence shown here is derived from an EMBL/GenBank/DDBJ whole genome shotgun (WGS) entry which is preliminary data.</text>
</comment>
<keyword evidence="2" id="KW-0560">Oxidoreductase</keyword>
<dbReference type="Pfam" id="PF00106">
    <property type="entry name" value="adh_short"/>
    <property type="match status" value="1"/>
</dbReference>
<dbReference type="AlphaFoldDB" id="A0A9P4TFS1"/>
<reference evidence="4" key="1">
    <citation type="submission" date="2019-04" db="EMBL/GenBank/DDBJ databases">
        <title>Sequencing of skin fungus with MAO and IRED activity.</title>
        <authorList>
            <person name="Marsaioli A.J."/>
            <person name="Bonatto J.M.C."/>
            <person name="Reis Junior O."/>
        </authorList>
    </citation>
    <scope>NUCLEOTIDE SEQUENCE</scope>
    <source>
        <strain evidence="4">30M1</strain>
    </source>
</reference>
<evidence type="ECO:0000256" key="3">
    <source>
        <dbReference type="RuleBase" id="RU000363"/>
    </source>
</evidence>
<evidence type="ECO:0000313" key="4">
    <source>
        <dbReference type="EMBL" id="KAF3002644.1"/>
    </source>
</evidence>
<evidence type="ECO:0000256" key="2">
    <source>
        <dbReference type="ARBA" id="ARBA00023002"/>
    </source>
</evidence>
<protein>
    <submittedName>
        <fullName evidence="4">Uncharacterized protein</fullName>
    </submittedName>
</protein>
<comment type="similarity">
    <text evidence="1 3">Belongs to the short-chain dehydrogenases/reductases (SDR) family.</text>
</comment>
<evidence type="ECO:0000313" key="5">
    <source>
        <dbReference type="Proteomes" id="UP000801428"/>
    </source>
</evidence>
<dbReference type="FunFam" id="3.40.50.720:FF:000710">
    <property type="entry name" value="Serine 3-dehydrogenase"/>
    <property type="match status" value="1"/>
</dbReference>
<dbReference type="PANTHER" id="PTHR42901">
    <property type="entry name" value="ALCOHOL DEHYDROGENASE"/>
    <property type="match status" value="1"/>
</dbReference>
<dbReference type="GO" id="GO:0016491">
    <property type="term" value="F:oxidoreductase activity"/>
    <property type="evidence" value="ECO:0007669"/>
    <property type="project" value="UniProtKB-KW"/>
</dbReference>
<keyword evidence="5" id="KW-1185">Reference proteome</keyword>
<gene>
    <name evidence="4" type="ORF">E8E13_009282</name>
</gene>
<dbReference type="Gene3D" id="3.40.50.720">
    <property type="entry name" value="NAD(P)-binding Rossmann-like Domain"/>
    <property type="match status" value="1"/>
</dbReference>
<evidence type="ECO:0000256" key="1">
    <source>
        <dbReference type="ARBA" id="ARBA00006484"/>
    </source>
</evidence>
<dbReference type="OrthoDB" id="1933717at2759"/>
<dbReference type="InterPro" id="IPR002347">
    <property type="entry name" value="SDR_fam"/>
</dbReference>
<dbReference type="PRINTS" id="PR00080">
    <property type="entry name" value="SDRFAMILY"/>
</dbReference>
<name>A0A9P4TFS1_CURKU</name>
<organism evidence="4 5">
    <name type="scientific">Curvularia kusanoi</name>
    <name type="common">Cochliobolus kusanoi</name>
    <dbReference type="NCBI Taxonomy" id="90978"/>
    <lineage>
        <taxon>Eukaryota</taxon>
        <taxon>Fungi</taxon>
        <taxon>Dikarya</taxon>
        <taxon>Ascomycota</taxon>
        <taxon>Pezizomycotina</taxon>
        <taxon>Dothideomycetes</taxon>
        <taxon>Pleosporomycetidae</taxon>
        <taxon>Pleosporales</taxon>
        <taxon>Pleosporineae</taxon>
        <taxon>Pleosporaceae</taxon>
        <taxon>Curvularia</taxon>
    </lineage>
</organism>
<proteinExistence type="inferred from homology"/>
<dbReference type="Proteomes" id="UP000801428">
    <property type="component" value="Unassembled WGS sequence"/>
</dbReference>